<dbReference type="Proteomes" id="UP000326532">
    <property type="component" value="Unassembled WGS sequence"/>
</dbReference>
<dbReference type="PANTHER" id="PTHR48081:SF33">
    <property type="entry name" value="KYNURENINE FORMAMIDASE"/>
    <property type="match status" value="1"/>
</dbReference>
<dbReference type="InterPro" id="IPR049492">
    <property type="entry name" value="BD-FAE-like_dom"/>
</dbReference>
<evidence type="ECO:0000313" key="3">
    <source>
        <dbReference type="EMBL" id="KAB8208602.1"/>
    </source>
</evidence>
<organism evidence="3 4">
    <name type="scientific">Aspergillus parasiticus</name>
    <dbReference type="NCBI Taxonomy" id="5067"/>
    <lineage>
        <taxon>Eukaryota</taxon>
        <taxon>Fungi</taxon>
        <taxon>Dikarya</taxon>
        <taxon>Ascomycota</taxon>
        <taxon>Pezizomycotina</taxon>
        <taxon>Eurotiomycetes</taxon>
        <taxon>Eurotiomycetidae</taxon>
        <taxon>Eurotiales</taxon>
        <taxon>Aspergillaceae</taxon>
        <taxon>Aspergillus</taxon>
        <taxon>Aspergillus subgen. Circumdati</taxon>
    </lineage>
</organism>
<evidence type="ECO:0000259" key="2">
    <source>
        <dbReference type="Pfam" id="PF20434"/>
    </source>
</evidence>
<feature type="domain" description="BD-FAE-like" evidence="2">
    <location>
        <begin position="80"/>
        <end position="177"/>
    </location>
</feature>
<dbReference type="InterPro" id="IPR050300">
    <property type="entry name" value="GDXG_lipolytic_enzyme"/>
</dbReference>
<evidence type="ECO:0000313" key="4">
    <source>
        <dbReference type="Proteomes" id="UP000326532"/>
    </source>
</evidence>
<reference evidence="3 4" key="1">
    <citation type="submission" date="2019-04" db="EMBL/GenBank/DDBJ databases">
        <title>Fungal friends and foes A comparative genomics study of 23 Aspergillus species from section Flavi.</title>
        <authorList>
            <consortium name="DOE Joint Genome Institute"/>
            <person name="Kjaerbolling I."/>
            <person name="Vesth T.C."/>
            <person name="Frisvad J.C."/>
            <person name="Nybo J.L."/>
            <person name="Theobald S."/>
            <person name="Kildgaard S."/>
            <person name="Petersen T.I."/>
            <person name="Kuo A."/>
            <person name="Sato A."/>
            <person name="Lyhne E.K."/>
            <person name="Kogle M.E."/>
            <person name="Wiebenga A."/>
            <person name="Kun R.S."/>
            <person name="Lubbers R.J."/>
            <person name="Makela M.R."/>
            <person name="Barry K."/>
            <person name="Chovatia M."/>
            <person name="Clum A."/>
            <person name="Daum C."/>
            <person name="Haridas S."/>
            <person name="He G."/>
            <person name="LaButti K."/>
            <person name="Lipzen A."/>
            <person name="Mondo S."/>
            <person name="Pangilinan J."/>
            <person name="Riley R."/>
            <person name="Salamov A."/>
            <person name="Simmons B.A."/>
            <person name="Magnuson J.K."/>
            <person name="Henrissat B."/>
            <person name="Mortensen U.H."/>
            <person name="Larsen T.O."/>
            <person name="De vries R.P."/>
            <person name="Grigoriev I.V."/>
            <person name="Machida M."/>
            <person name="Baker S.E."/>
            <person name="Andersen M.R."/>
        </authorList>
    </citation>
    <scope>NUCLEOTIDE SEQUENCE [LARGE SCALE GENOMIC DNA]</scope>
    <source>
        <strain evidence="3 4">CBS 117618</strain>
    </source>
</reference>
<dbReference type="OMA" id="HGGSWTI"/>
<dbReference type="EMBL" id="ML734950">
    <property type="protein sequence ID" value="KAB8208602.1"/>
    <property type="molecule type" value="Genomic_DNA"/>
</dbReference>
<protein>
    <submittedName>
        <fullName evidence="3">Alpha/Beta hydrolase protein</fullName>
    </submittedName>
</protein>
<dbReference type="Gene3D" id="3.40.50.1820">
    <property type="entry name" value="alpha/beta hydrolase"/>
    <property type="match status" value="1"/>
</dbReference>
<accession>A0A5N6DTT0</accession>
<gene>
    <name evidence="3" type="ORF">BDV34DRAFT_222284</name>
</gene>
<dbReference type="AlphaFoldDB" id="A0A5N6DTT0"/>
<evidence type="ECO:0000256" key="1">
    <source>
        <dbReference type="ARBA" id="ARBA00022801"/>
    </source>
</evidence>
<dbReference type="GO" id="GO:0004061">
    <property type="term" value="F:arylformamidase activity"/>
    <property type="evidence" value="ECO:0007669"/>
    <property type="project" value="TreeGrafter"/>
</dbReference>
<dbReference type="VEuPathDB" id="FungiDB:BDV34DRAFT_222284"/>
<dbReference type="PANTHER" id="PTHR48081">
    <property type="entry name" value="AB HYDROLASE SUPERFAMILY PROTEIN C4A8.06C"/>
    <property type="match status" value="1"/>
</dbReference>
<dbReference type="Pfam" id="PF20434">
    <property type="entry name" value="BD-FAE"/>
    <property type="match status" value="1"/>
</dbReference>
<dbReference type="SUPFAM" id="SSF53474">
    <property type="entry name" value="alpha/beta-Hydrolases"/>
    <property type="match status" value="1"/>
</dbReference>
<keyword evidence="1 3" id="KW-0378">Hydrolase</keyword>
<sequence length="277" mass="29910">MATNTDVDQSTISEPNPIAIAARGEEITRLDIVQTTSESITAARVEELVSGMNTDKPIEGTDMAYGNKDTQHLRFWKSISSKAPIIVFVHGGSWRSGTNLDSIGSAKVDHLTRLGYAFATVNYTLIPVVTVEEQVQEVANSQGYLVKHTARLEFDPERVILMGHSSGAHVFTLLGTDPSYVERTGINLDIIRAVISLDGLNCNALAEITDSPGPVADNLIYGLGTDPERLYATSPTYHAQAPNADAFLLLHVHRQGDIRQAVELVAGPPTTRSGFGL</sequence>
<name>A0A5N6DTT0_ASPPA</name>
<dbReference type="InterPro" id="IPR029058">
    <property type="entry name" value="AB_hydrolase_fold"/>
</dbReference>
<keyword evidence="4" id="KW-1185">Reference proteome</keyword>
<proteinExistence type="predicted"/>